<organism evidence="1 2">
    <name type="scientific">Roseateles aquatilis</name>
    <dbReference type="NCBI Taxonomy" id="431061"/>
    <lineage>
        <taxon>Bacteria</taxon>
        <taxon>Pseudomonadati</taxon>
        <taxon>Pseudomonadota</taxon>
        <taxon>Betaproteobacteria</taxon>
        <taxon>Burkholderiales</taxon>
        <taxon>Sphaerotilaceae</taxon>
        <taxon>Roseateles</taxon>
    </lineage>
</organism>
<dbReference type="Proteomes" id="UP000197468">
    <property type="component" value="Unassembled WGS sequence"/>
</dbReference>
<keyword evidence="2" id="KW-1185">Reference proteome</keyword>
<sequence length="326" mass="34567">MEVMSGSGSWWDSIVNAVTGTAALLDSLWDTLRATMIQRLTSLFGNPPTAVNYAEHRLRIDNYVLEGKKMVFLAHSQGNLFVNPAADYARGKSSAAAVKVVHVAPASPTLRGGHVLADLDLVINGLRAVGSVPPVTHSIPGYLLRPAGLNGQKDPLGHGLLEIYLNPALNVSSAVRGLVQAALNDVQAPPAQATSGFFTATVTWDGSGDVDTHVYEPGGAHVWYQQLTGQAGYLDHDNTVGFGPEHYYASCETSKLQVGTYAVKLANYNAADGRTATVQIASSKDGVLATRSAVMGGATRNTPTFQMFNVIVSKDPDTGEYKVDVQ</sequence>
<accession>A0A246JD08</accession>
<evidence type="ECO:0000313" key="2">
    <source>
        <dbReference type="Proteomes" id="UP000197468"/>
    </source>
</evidence>
<evidence type="ECO:0008006" key="3">
    <source>
        <dbReference type="Google" id="ProtNLM"/>
    </source>
</evidence>
<evidence type="ECO:0000313" key="1">
    <source>
        <dbReference type="EMBL" id="OWQ90523.1"/>
    </source>
</evidence>
<reference evidence="1 2" key="1">
    <citation type="journal article" date="2008" name="Int. J. Syst. Evol. Microbiol.">
        <title>Description of Roseateles aquatilis sp. nov. and Roseateles terrae sp. nov., in the class Betaproteobacteria, and emended description of the genus Roseateles.</title>
        <authorList>
            <person name="Gomila M."/>
            <person name="Bowien B."/>
            <person name="Falsen E."/>
            <person name="Moore E.R."/>
            <person name="Lalucat J."/>
        </authorList>
    </citation>
    <scope>NUCLEOTIDE SEQUENCE [LARGE SCALE GENOMIC DNA]</scope>
    <source>
        <strain evidence="1 2">CCUG 48205</strain>
    </source>
</reference>
<dbReference type="AlphaFoldDB" id="A0A246JD08"/>
<name>A0A246JD08_9BURK</name>
<proteinExistence type="predicted"/>
<comment type="caution">
    <text evidence="1">The sequence shown here is derived from an EMBL/GenBank/DDBJ whole genome shotgun (WGS) entry which is preliminary data.</text>
</comment>
<dbReference type="OrthoDB" id="266279at2"/>
<gene>
    <name evidence="1" type="ORF">CDN99_12940</name>
</gene>
<dbReference type="EMBL" id="NIOF01000005">
    <property type="protein sequence ID" value="OWQ90523.1"/>
    <property type="molecule type" value="Genomic_DNA"/>
</dbReference>
<protein>
    <recommendedName>
        <fullName evidence="3">DUF2135 domain-containing protein</fullName>
    </recommendedName>
</protein>